<feature type="region of interest" description="Disordered" evidence="1">
    <location>
        <begin position="187"/>
        <end position="208"/>
    </location>
</feature>
<evidence type="ECO:0000256" key="1">
    <source>
        <dbReference type="SAM" id="MobiDB-lite"/>
    </source>
</evidence>
<sequence>MSRASDATLRVAPVVQSGTASSRDYGRRGPHDEQAQKRQQRSEGMATGRPVIPGAVHNDGNARVVEADAAAAVATAASTTTIAKQGYGAGEMMTTPTTTTISKAYCTRWERRRIVEWMGGIYGMCCVCSMPRPGSAVPPAAAAAASIQAVQPAPHPPTSSLGPAASAATPANSITSRSLSWTTAFRSSTVQRARSSGRDDDRGGRKSRACGTCCHPIDVSVSADGLTCKTKGGSLLSASVLSKFGASVGLRGNKQQHQAIPAELSTTRSLQGLTGLAATSTHARELMTTYGEDDGAVLIDSSDASSTERSANTLAWLSGDGSSGSGNKGKPALDLDEKAARLRRAQKLLEKSASG</sequence>
<dbReference type="GeneID" id="70193128"/>
<dbReference type="OrthoDB" id="4773294at2759"/>
<evidence type="ECO:0000313" key="3">
    <source>
        <dbReference type="Proteomes" id="UP000756346"/>
    </source>
</evidence>
<dbReference type="RefSeq" id="XP_046015481.1">
    <property type="nucleotide sequence ID" value="XM_046163582.1"/>
</dbReference>
<dbReference type="Proteomes" id="UP000756346">
    <property type="component" value="Unassembled WGS sequence"/>
</dbReference>
<feature type="region of interest" description="Disordered" evidence="1">
    <location>
        <begin position="1"/>
        <end position="57"/>
    </location>
</feature>
<feature type="compositionally biased region" description="Polar residues" evidence="1">
    <location>
        <begin position="302"/>
        <end position="315"/>
    </location>
</feature>
<proteinExistence type="predicted"/>
<dbReference type="AlphaFoldDB" id="A0A9P8YE63"/>
<feature type="region of interest" description="Disordered" evidence="1">
    <location>
        <begin position="302"/>
        <end position="336"/>
    </location>
</feature>
<reference evidence="2" key="1">
    <citation type="journal article" date="2021" name="Nat. Commun.">
        <title>Genetic determinants of endophytism in the Arabidopsis root mycobiome.</title>
        <authorList>
            <person name="Mesny F."/>
            <person name="Miyauchi S."/>
            <person name="Thiergart T."/>
            <person name="Pickel B."/>
            <person name="Atanasova L."/>
            <person name="Karlsson M."/>
            <person name="Huettel B."/>
            <person name="Barry K.W."/>
            <person name="Haridas S."/>
            <person name="Chen C."/>
            <person name="Bauer D."/>
            <person name="Andreopoulos W."/>
            <person name="Pangilinan J."/>
            <person name="LaButti K."/>
            <person name="Riley R."/>
            <person name="Lipzen A."/>
            <person name="Clum A."/>
            <person name="Drula E."/>
            <person name="Henrissat B."/>
            <person name="Kohler A."/>
            <person name="Grigoriev I.V."/>
            <person name="Martin F.M."/>
            <person name="Hacquard S."/>
        </authorList>
    </citation>
    <scope>NUCLEOTIDE SEQUENCE</scope>
    <source>
        <strain evidence="2">MPI-CAGE-CH-0230</strain>
    </source>
</reference>
<accession>A0A9P8YE63</accession>
<name>A0A9P8YE63_9PEZI</name>
<dbReference type="EMBL" id="JAGTJQ010000003">
    <property type="protein sequence ID" value="KAH7035388.1"/>
    <property type="molecule type" value="Genomic_DNA"/>
</dbReference>
<comment type="caution">
    <text evidence="2">The sequence shown here is derived from an EMBL/GenBank/DDBJ whole genome shotgun (WGS) entry which is preliminary data.</text>
</comment>
<protein>
    <submittedName>
        <fullName evidence="2">Uncharacterized protein</fullName>
    </submittedName>
</protein>
<keyword evidence="3" id="KW-1185">Reference proteome</keyword>
<gene>
    <name evidence="2" type="ORF">B0I36DRAFT_91897</name>
</gene>
<feature type="compositionally biased region" description="Basic and acidic residues" evidence="1">
    <location>
        <begin position="24"/>
        <end position="36"/>
    </location>
</feature>
<organism evidence="2 3">
    <name type="scientific">Microdochium trichocladiopsis</name>
    <dbReference type="NCBI Taxonomy" id="1682393"/>
    <lineage>
        <taxon>Eukaryota</taxon>
        <taxon>Fungi</taxon>
        <taxon>Dikarya</taxon>
        <taxon>Ascomycota</taxon>
        <taxon>Pezizomycotina</taxon>
        <taxon>Sordariomycetes</taxon>
        <taxon>Xylariomycetidae</taxon>
        <taxon>Xylariales</taxon>
        <taxon>Microdochiaceae</taxon>
        <taxon>Microdochium</taxon>
    </lineage>
</organism>
<evidence type="ECO:0000313" key="2">
    <source>
        <dbReference type="EMBL" id="KAH7035388.1"/>
    </source>
</evidence>